<dbReference type="EMBL" id="JAPWTJ010000593">
    <property type="protein sequence ID" value="KAJ8977051.1"/>
    <property type="molecule type" value="Genomic_DNA"/>
</dbReference>
<accession>A0ABQ9JGL8</accession>
<feature type="compositionally biased region" description="Polar residues" evidence="1">
    <location>
        <begin position="306"/>
        <end position="319"/>
    </location>
</feature>
<evidence type="ECO:0000256" key="1">
    <source>
        <dbReference type="SAM" id="MobiDB-lite"/>
    </source>
</evidence>
<name>A0ABQ9JGL8_9CUCU</name>
<comment type="caution">
    <text evidence="2">The sequence shown here is derived from an EMBL/GenBank/DDBJ whole genome shotgun (WGS) entry which is preliminary data.</text>
</comment>
<gene>
    <name evidence="2" type="ORF">NQ317_000936</name>
</gene>
<organism evidence="2 3">
    <name type="scientific">Molorchus minor</name>
    <dbReference type="NCBI Taxonomy" id="1323400"/>
    <lineage>
        <taxon>Eukaryota</taxon>
        <taxon>Metazoa</taxon>
        <taxon>Ecdysozoa</taxon>
        <taxon>Arthropoda</taxon>
        <taxon>Hexapoda</taxon>
        <taxon>Insecta</taxon>
        <taxon>Pterygota</taxon>
        <taxon>Neoptera</taxon>
        <taxon>Endopterygota</taxon>
        <taxon>Coleoptera</taxon>
        <taxon>Polyphaga</taxon>
        <taxon>Cucujiformia</taxon>
        <taxon>Chrysomeloidea</taxon>
        <taxon>Cerambycidae</taxon>
        <taxon>Lamiinae</taxon>
        <taxon>Monochamini</taxon>
        <taxon>Molorchus</taxon>
    </lineage>
</organism>
<dbReference type="Proteomes" id="UP001162164">
    <property type="component" value="Unassembled WGS sequence"/>
</dbReference>
<evidence type="ECO:0008006" key="4">
    <source>
        <dbReference type="Google" id="ProtNLM"/>
    </source>
</evidence>
<evidence type="ECO:0000313" key="3">
    <source>
        <dbReference type="Proteomes" id="UP001162164"/>
    </source>
</evidence>
<protein>
    <recommendedName>
        <fullName evidence="4">Retrotransposon gag domain-containing protein</fullName>
    </recommendedName>
</protein>
<dbReference type="PANTHER" id="PTHR33198:SF20">
    <property type="entry name" value="RETROTRANSPOSON GAG DOMAIN-CONTAINING PROTEIN"/>
    <property type="match status" value="1"/>
</dbReference>
<proteinExistence type="predicted"/>
<reference evidence="2" key="1">
    <citation type="journal article" date="2023" name="Insect Mol. Biol.">
        <title>Genome sequencing provides insights into the evolution of gene families encoding plant cell wall-degrading enzymes in longhorned beetles.</title>
        <authorList>
            <person name="Shin N.R."/>
            <person name="Okamura Y."/>
            <person name="Kirsch R."/>
            <person name="Pauchet Y."/>
        </authorList>
    </citation>
    <scope>NUCLEOTIDE SEQUENCE</scope>
    <source>
        <strain evidence="2">MMC_N1</strain>
    </source>
</reference>
<feature type="region of interest" description="Disordered" evidence="1">
    <location>
        <begin position="285"/>
        <end position="323"/>
    </location>
</feature>
<dbReference type="PANTHER" id="PTHR33198">
    <property type="entry name" value="ANK_REP_REGION DOMAIN-CONTAINING PROTEIN-RELATED"/>
    <property type="match status" value="1"/>
</dbReference>
<sequence>MADFRGIPPMDMSGNLTENWKLWIQKFKNYLIASEANVKSEELQCAQLLQFIGDEGFRIFNTFKLEKEEKNKLKPLIREFEKYFQPKTNLVYERHKFLTRKQLEGESVQQFITDLKNKVKSCQFKELEDSLVCSVLIMGLIDDKLRGKLLESEELILTKAVHMCLAAEETKKQSGPSYHSRQPSTSFSSSILQNQQFRSSSANKGWSDCPTQDGIQIINCSRCGMTHQARKCPAFEKVLIKKKLSDKKWKSGTITSESPSRPRSYNVQIDNGNTIARNRQFIRSYPRSENHNSDDSDDESIPDSFTGENECSPSSSMSNDDVVFVPSVTRSGRIIKEPERFKYD</sequence>
<evidence type="ECO:0000313" key="2">
    <source>
        <dbReference type="EMBL" id="KAJ8977051.1"/>
    </source>
</evidence>
<keyword evidence="3" id="KW-1185">Reference proteome</keyword>